<evidence type="ECO:0000256" key="1">
    <source>
        <dbReference type="SAM" id="MobiDB-lite"/>
    </source>
</evidence>
<accession>A0A9D4U047</accession>
<dbReference type="Proteomes" id="UP001055712">
    <property type="component" value="Unassembled WGS sequence"/>
</dbReference>
<feature type="region of interest" description="Disordered" evidence="1">
    <location>
        <begin position="36"/>
        <end position="58"/>
    </location>
</feature>
<evidence type="ECO:0000313" key="2">
    <source>
        <dbReference type="EMBL" id="KAI3439084.1"/>
    </source>
</evidence>
<dbReference type="EMBL" id="SIDB01000001">
    <property type="protein sequence ID" value="KAI3439084.1"/>
    <property type="molecule type" value="Genomic_DNA"/>
</dbReference>
<dbReference type="AlphaFoldDB" id="A0A9D4U047"/>
<reference evidence="2" key="1">
    <citation type="journal article" date="2019" name="Plant J.">
        <title>Chlorella vulgaris genome assembly and annotation reveals the molecular basis for metabolic acclimation to high light conditions.</title>
        <authorList>
            <person name="Cecchin M."/>
            <person name="Marcolungo L."/>
            <person name="Rossato M."/>
            <person name="Girolomoni L."/>
            <person name="Cosentino E."/>
            <person name="Cuine S."/>
            <person name="Li-Beisson Y."/>
            <person name="Delledonne M."/>
            <person name="Ballottari M."/>
        </authorList>
    </citation>
    <scope>NUCLEOTIDE SEQUENCE</scope>
    <source>
        <strain evidence="2">211/11P</strain>
    </source>
</reference>
<comment type="caution">
    <text evidence="2">The sequence shown here is derived from an EMBL/GenBank/DDBJ whole genome shotgun (WGS) entry which is preliminary data.</text>
</comment>
<organism evidence="2 3">
    <name type="scientific">Chlorella vulgaris</name>
    <name type="common">Green alga</name>
    <dbReference type="NCBI Taxonomy" id="3077"/>
    <lineage>
        <taxon>Eukaryota</taxon>
        <taxon>Viridiplantae</taxon>
        <taxon>Chlorophyta</taxon>
        <taxon>core chlorophytes</taxon>
        <taxon>Trebouxiophyceae</taxon>
        <taxon>Chlorellales</taxon>
        <taxon>Chlorellaceae</taxon>
        <taxon>Chlorella clade</taxon>
        <taxon>Chlorella</taxon>
    </lineage>
</organism>
<reference evidence="2" key="2">
    <citation type="submission" date="2020-11" db="EMBL/GenBank/DDBJ databases">
        <authorList>
            <person name="Cecchin M."/>
            <person name="Marcolungo L."/>
            <person name="Rossato M."/>
            <person name="Girolomoni L."/>
            <person name="Cosentino E."/>
            <person name="Cuine S."/>
            <person name="Li-Beisson Y."/>
            <person name="Delledonne M."/>
            <person name="Ballottari M."/>
        </authorList>
    </citation>
    <scope>NUCLEOTIDE SEQUENCE</scope>
    <source>
        <strain evidence="2">211/11P</strain>
        <tissue evidence="2">Whole cell</tissue>
    </source>
</reference>
<sequence>MPTGLRFTASLCKAAKDTRLLLIEVDSSITGREIRGRRGRRRWRGGRQSGSGDAEHASSRCKLGVLVQHALPRLAQRLGAYSQAKEKETGAGTACANPPPPDSAEEQALRRAKATLVEAARYCGAEAAARWSG</sequence>
<keyword evidence="3" id="KW-1185">Reference proteome</keyword>
<feature type="region of interest" description="Disordered" evidence="1">
    <location>
        <begin position="81"/>
        <end position="109"/>
    </location>
</feature>
<name>A0A9D4U047_CHLVU</name>
<feature type="compositionally biased region" description="Basic residues" evidence="1">
    <location>
        <begin position="36"/>
        <end position="45"/>
    </location>
</feature>
<protein>
    <submittedName>
        <fullName evidence="2">Uncharacterized protein</fullName>
    </submittedName>
</protein>
<gene>
    <name evidence="2" type="ORF">D9Q98_001494</name>
</gene>
<evidence type="ECO:0000313" key="3">
    <source>
        <dbReference type="Proteomes" id="UP001055712"/>
    </source>
</evidence>
<proteinExistence type="predicted"/>